<evidence type="ECO:0000259" key="2">
    <source>
        <dbReference type="SMART" id="SM00605"/>
    </source>
</evidence>
<proteinExistence type="predicted"/>
<dbReference type="Proteomes" id="UP000008068">
    <property type="component" value="Unassembled WGS sequence"/>
</dbReference>
<dbReference type="SMART" id="SM00605">
    <property type="entry name" value="CW"/>
    <property type="match status" value="1"/>
</dbReference>
<dbReference type="PANTHER" id="PTHR47629:SF13">
    <property type="entry name" value="CW DOMAIN-CONTAINING PROTEIN-RELATED"/>
    <property type="match status" value="1"/>
</dbReference>
<dbReference type="EMBL" id="GL379939">
    <property type="protein sequence ID" value="EGT36878.1"/>
    <property type="molecule type" value="Genomic_DNA"/>
</dbReference>
<dbReference type="InterPro" id="IPR006583">
    <property type="entry name" value="PAN-3_domain"/>
</dbReference>
<dbReference type="InterPro" id="IPR016187">
    <property type="entry name" value="CTDL_fold"/>
</dbReference>
<organism evidence="4">
    <name type="scientific">Caenorhabditis brenneri</name>
    <name type="common">Nematode worm</name>
    <dbReference type="NCBI Taxonomy" id="135651"/>
    <lineage>
        <taxon>Eukaryota</taxon>
        <taxon>Metazoa</taxon>
        <taxon>Ecdysozoa</taxon>
        <taxon>Nematoda</taxon>
        <taxon>Chromadorea</taxon>
        <taxon>Rhabditida</taxon>
        <taxon>Rhabditina</taxon>
        <taxon>Rhabditomorpha</taxon>
        <taxon>Rhabditoidea</taxon>
        <taxon>Rhabditidae</taxon>
        <taxon>Peloderinae</taxon>
        <taxon>Caenorhabditis</taxon>
    </lineage>
</organism>
<keyword evidence="4" id="KW-1185">Reference proteome</keyword>
<evidence type="ECO:0000313" key="4">
    <source>
        <dbReference type="Proteomes" id="UP000008068"/>
    </source>
</evidence>
<evidence type="ECO:0000313" key="3">
    <source>
        <dbReference type="EMBL" id="EGT36878.1"/>
    </source>
</evidence>
<gene>
    <name evidence="3" type="ORF">CAEBREN_25514</name>
</gene>
<reference evidence="4" key="1">
    <citation type="submission" date="2011-07" db="EMBL/GenBank/DDBJ databases">
        <authorList>
            <consortium name="Caenorhabditis brenneri Sequencing and Analysis Consortium"/>
            <person name="Wilson R.K."/>
        </authorList>
    </citation>
    <scope>NUCLEOTIDE SEQUENCE [LARGE SCALE GENOMIC DNA]</scope>
    <source>
        <strain evidence="4">PB2801</strain>
    </source>
</reference>
<dbReference type="STRING" id="135651.G0NSR4"/>
<evidence type="ECO:0000256" key="1">
    <source>
        <dbReference type="SAM" id="SignalP"/>
    </source>
</evidence>
<dbReference type="AlphaFoldDB" id="G0NSR4"/>
<dbReference type="Pfam" id="PF08277">
    <property type="entry name" value="PAN_3"/>
    <property type="match status" value="1"/>
</dbReference>
<dbReference type="SUPFAM" id="SSF56436">
    <property type="entry name" value="C-type lectin-like"/>
    <property type="match status" value="1"/>
</dbReference>
<accession>G0NSR4</accession>
<feature type="domain" description="PAN-3" evidence="2">
    <location>
        <begin position="2"/>
        <end position="131"/>
    </location>
</feature>
<feature type="chain" id="PRO_5003405803" description="PAN-3 domain-containing protein" evidence="1">
    <location>
        <begin position="17"/>
        <end position="290"/>
    </location>
</feature>
<name>G0NSR4_CAEBE</name>
<dbReference type="HOGENOM" id="CLU_078891_0_0_1"/>
<protein>
    <recommendedName>
        <fullName evidence="2">PAN-3 domain-containing protein</fullName>
    </recommendedName>
</protein>
<dbReference type="eggNOG" id="KOG4297">
    <property type="taxonomic scope" value="Eukaryota"/>
</dbReference>
<dbReference type="InParanoid" id="G0NSR4"/>
<dbReference type="PANTHER" id="PTHR47629">
    <property type="entry name" value="C-TYPE LECTIN-RELATED"/>
    <property type="match status" value="1"/>
</dbReference>
<sequence>MKSSLIVLFFFAPAFSSSMKMAKIFGEVESGPVPVYSGLIPMKDCFDKCYNDPDCILAEFDSEQCSLYTFSSTQTPLKVVETEPENLMYVAIKTILPEDTCPVSFEAITLTYIHPNGTAFPWKVDSDGFYFAICQNLYKRFDRPSGISVCIRQIDTLFANRTDSIKFCSLFNATIIGVETQEEVVWMTAKLSDLFYKSFWLDGVMNLIDSPFGILAGVSNFAVRKEYKHFQNFEWTNNLTTGYDALPDGIPIVSNGTLPVCLTMNATASFQYRSCATSMTGGIMCGYRLL</sequence>
<keyword evidence="1" id="KW-0732">Signal</keyword>
<dbReference type="OrthoDB" id="5874563at2759"/>
<feature type="signal peptide" evidence="1">
    <location>
        <begin position="1"/>
        <end position="16"/>
    </location>
</feature>